<sequence>MARQKCLPAAGLALALVLTPLFPRSGSSAPVEEIVRLFASCAGRLSAEMEHQWLFSDPASGATAIRRNQMIDLLDAVAPEGADSRVRALRLEAKVAQARLLRRAAFSWDAVEAARATRVSARFLARCNALLPQQREAGGAAASSGG</sequence>
<evidence type="ECO:0000313" key="1">
    <source>
        <dbReference type="EMBL" id="QPM89236.1"/>
    </source>
</evidence>
<name>A0A418SF99_9RHOB</name>
<organism evidence="1 2">
    <name type="scientific">Pseudooceanicola algae</name>
    <dbReference type="NCBI Taxonomy" id="1537215"/>
    <lineage>
        <taxon>Bacteria</taxon>
        <taxon>Pseudomonadati</taxon>
        <taxon>Pseudomonadota</taxon>
        <taxon>Alphaproteobacteria</taxon>
        <taxon>Rhodobacterales</taxon>
        <taxon>Paracoccaceae</taxon>
        <taxon>Pseudooceanicola</taxon>
    </lineage>
</organism>
<gene>
    <name evidence="1" type="ORF">PSAL_004510</name>
</gene>
<dbReference type="AlphaFoldDB" id="A0A418SF99"/>
<evidence type="ECO:0000313" key="2">
    <source>
        <dbReference type="Proteomes" id="UP000283786"/>
    </source>
</evidence>
<dbReference type="RefSeq" id="WP_119839695.1">
    <property type="nucleotide sequence ID" value="NZ_CP060436.1"/>
</dbReference>
<dbReference type="KEGG" id="palw:PSAL_004510"/>
<reference evidence="1 2" key="1">
    <citation type="submission" date="2020-08" db="EMBL/GenBank/DDBJ databases">
        <title>Genome sequence of Rhodobacteraceae bacterium Lw-13e.</title>
        <authorList>
            <person name="Poehlein A."/>
            <person name="Wolter L."/>
            <person name="Daniel R."/>
            <person name="Brinkhoff T."/>
        </authorList>
    </citation>
    <scope>NUCLEOTIDE SEQUENCE [LARGE SCALE GENOMIC DNA]</scope>
    <source>
        <strain evidence="1 2">Lw-13e</strain>
    </source>
</reference>
<proteinExistence type="predicted"/>
<dbReference type="EMBL" id="CP060436">
    <property type="protein sequence ID" value="QPM89236.1"/>
    <property type="molecule type" value="Genomic_DNA"/>
</dbReference>
<protein>
    <submittedName>
        <fullName evidence="1">Uncharacterized protein</fullName>
    </submittedName>
</protein>
<accession>A0A418SF99</accession>
<dbReference type="Proteomes" id="UP000283786">
    <property type="component" value="Chromosome"/>
</dbReference>
<dbReference type="OrthoDB" id="7872837at2"/>
<keyword evidence="2" id="KW-1185">Reference proteome</keyword>